<evidence type="ECO:0000313" key="1">
    <source>
        <dbReference type="EMBL" id="QDT99230.1"/>
    </source>
</evidence>
<dbReference type="AlphaFoldDB" id="A0A517W1V5"/>
<dbReference type="EMBL" id="CP037920">
    <property type="protein sequence ID" value="QDT99230.1"/>
    <property type="molecule type" value="Genomic_DNA"/>
</dbReference>
<name>A0A517W1V5_9PLAN</name>
<organism evidence="1 2">
    <name type="scientific">Gimesia aquarii</name>
    <dbReference type="NCBI Taxonomy" id="2527964"/>
    <lineage>
        <taxon>Bacteria</taxon>
        <taxon>Pseudomonadati</taxon>
        <taxon>Planctomycetota</taxon>
        <taxon>Planctomycetia</taxon>
        <taxon>Planctomycetales</taxon>
        <taxon>Planctomycetaceae</taxon>
        <taxon>Gimesia</taxon>
    </lineage>
</organism>
<proteinExistence type="predicted"/>
<protein>
    <submittedName>
        <fullName evidence="1">Uncharacterized protein</fullName>
    </submittedName>
</protein>
<dbReference type="Proteomes" id="UP000318704">
    <property type="component" value="Chromosome"/>
</dbReference>
<reference evidence="1 2" key="1">
    <citation type="submission" date="2019-03" db="EMBL/GenBank/DDBJ databases">
        <title>Deep-cultivation of Planctomycetes and their phenomic and genomic characterization uncovers novel biology.</title>
        <authorList>
            <person name="Wiegand S."/>
            <person name="Jogler M."/>
            <person name="Boedeker C."/>
            <person name="Pinto D."/>
            <person name="Vollmers J."/>
            <person name="Rivas-Marin E."/>
            <person name="Kohn T."/>
            <person name="Peeters S.H."/>
            <person name="Heuer A."/>
            <person name="Rast P."/>
            <person name="Oberbeckmann S."/>
            <person name="Bunk B."/>
            <person name="Jeske O."/>
            <person name="Meyerdierks A."/>
            <person name="Storesund J.E."/>
            <person name="Kallscheuer N."/>
            <person name="Luecker S."/>
            <person name="Lage O.M."/>
            <person name="Pohl T."/>
            <person name="Merkel B.J."/>
            <person name="Hornburger P."/>
            <person name="Mueller R.-W."/>
            <person name="Bruemmer F."/>
            <person name="Labrenz M."/>
            <person name="Spormann A.M."/>
            <person name="Op den Camp H."/>
            <person name="Overmann J."/>
            <person name="Amann R."/>
            <person name="Jetten M.S.M."/>
            <person name="Mascher T."/>
            <person name="Medema M.H."/>
            <person name="Devos D.P."/>
            <person name="Kaster A.-K."/>
            <person name="Ovreas L."/>
            <person name="Rohde M."/>
            <person name="Galperin M.Y."/>
            <person name="Jogler C."/>
        </authorList>
    </citation>
    <scope>NUCLEOTIDE SEQUENCE [LARGE SCALE GENOMIC DNA]</scope>
    <source>
        <strain evidence="1 2">V144</strain>
    </source>
</reference>
<dbReference type="KEGG" id="gaw:V144x_47410"/>
<evidence type="ECO:0000313" key="2">
    <source>
        <dbReference type="Proteomes" id="UP000318704"/>
    </source>
</evidence>
<gene>
    <name evidence="1" type="ORF">V144x_47410</name>
</gene>
<accession>A0A517W1V5</accession>
<sequence length="147" mass="17159">MWCLVFMLLGLYSHWWKVCWLKFGNRCKWGEVGRFMICAVLSESWSIRDRLRPHFVTNKVKLGAKSSEDWEAVFALSLEILLKSVGFILLRFAGEDQFSIEKNGVRAKNKSDVSRSRWKALKIIMRWTQTKLARLSLAPPTRFGFIS</sequence>